<dbReference type="OMA" id="NHMDECK"/>
<protein>
    <recommendedName>
        <fullName evidence="5">DNA topoisomerase 2</fullName>
        <ecNumber evidence="4">5.6.2.2</ecNumber>
    </recommendedName>
    <alternativeName>
        <fullName evidence="13">DNA topoisomerase II</fullName>
    </alternativeName>
</protein>
<dbReference type="GO" id="GO:0046872">
    <property type="term" value="F:metal ion binding"/>
    <property type="evidence" value="ECO:0007669"/>
    <property type="project" value="UniProtKB-KW"/>
</dbReference>
<dbReference type="Gene3D" id="3.30.1360.40">
    <property type="match status" value="1"/>
</dbReference>
<dbReference type="FunFam" id="3.40.50.670:FF:000001">
    <property type="entry name" value="DNA topoisomerase 2"/>
    <property type="match status" value="1"/>
</dbReference>
<dbReference type="EMBL" id="CAQQ02072934">
    <property type="status" value="NOT_ANNOTATED_CDS"/>
    <property type="molecule type" value="Genomic_DNA"/>
</dbReference>
<comment type="caution">
    <text evidence="14">Lacks conserved residue(s) required for the propagation of feature annotation.</text>
</comment>
<evidence type="ECO:0000256" key="16">
    <source>
        <dbReference type="SAM" id="MobiDB-lite"/>
    </source>
</evidence>
<dbReference type="GO" id="GO:0006265">
    <property type="term" value="P:DNA topological change"/>
    <property type="evidence" value="ECO:0007669"/>
    <property type="project" value="InterPro"/>
</dbReference>
<evidence type="ECO:0000259" key="17">
    <source>
        <dbReference type="PROSITE" id="PS52040"/>
    </source>
</evidence>
<feature type="region of interest" description="Disordered" evidence="16">
    <location>
        <begin position="886"/>
        <end position="906"/>
    </location>
</feature>
<dbReference type="EnsemblMetazoa" id="MESCA001552-RA">
    <property type="protein sequence ID" value="MESCA001552-PA"/>
    <property type="gene ID" value="MESCA001552"/>
</dbReference>
<dbReference type="PANTHER" id="PTHR10169:SF38">
    <property type="entry name" value="DNA TOPOISOMERASE 2"/>
    <property type="match status" value="1"/>
</dbReference>
<dbReference type="GO" id="GO:0000712">
    <property type="term" value="P:resolution of meiotic recombination intermediates"/>
    <property type="evidence" value="ECO:0007669"/>
    <property type="project" value="TreeGrafter"/>
</dbReference>
<evidence type="ECO:0000256" key="9">
    <source>
        <dbReference type="ARBA" id="ARBA00022842"/>
    </source>
</evidence>
<proteinExistence type="inferred from homology"/>
<accession>T1GDZ7</accession>
<dbReference type="GO" id="GO:0005634">
    <property type="term" value="C:nucleus"/>
    <property type="evidence" value="ECO:0007669"/>
    <property type="project" value="TreeGrafter"/>
</dbReference>
<comment type="similarity">
    <text evidence="3">Belongs to the type II topoisomerase family.</text>
</comment>
<dbReference type="InterPro" id="IPR002205">
    <property type="entry name" value="Topo_IIA_dom_A"/>
</dbReference>
<evidence type="ECO:0000256" key="2">
    <source>
        <dbReference type="ARBA" id="ARBA00001946"/>
    </source>
</evidence>
<dbReference type="InterPro" id="IPR001241">
    <property type="entry name" value="Topo_IIA"/>
</dbReference>
<evidence type="ECO:0000256" key="12">
    <source>
        <dbReference type="ARBA" id="ARBA00023235"/>
    </source>
</evidence>
<comment type="catalytic activity">
    <reaction evidence="1">
        <text>ATP-dependent breakage, passage and rejoining of double-stranded DNA.</text>
        <dbReference type="EC" id="5.6.2.2"/>
    </reaction>
</comment>
<evidence type="ECO:0000256" key="4">
    <source>
        <dbReference type="ARBA" id="ARBA00012895"/>
    </source>
</evidence>
<dbReference type="Pfam" id="PF02518">
    <property type="entry name" value="HATPase_c"/>
    <property type="match status" value="1"/>
</dbReference>
<dbReference type="SUPFAM" id="SSF55874">
    <property type="entry name" value="ATPase domain of HSP90 chaperone/DNA topoisomerase II/histidine kinase"/>
    <property type="match status" value="1"/>
</dbReference>
<dbReference type="InterPro" id="IPR036890">
    <property type="entry name" value="HATPase_C_sf"/>
</dbReference>
<feature type="domain" description="Topo IIA-type catalytic" evidence="17">
    <location>
        <begin position="380"/>
        <end position="851"/>
    </location>
</feature>
<dbReference type="FunFam" id="3.30.565.10:FF:000004">
    <property type="entry name" value="DNA topoisomerase 2"/>
    <property type="match status" value="1"/>
</dbReference>
<dbReference type="GO" id="GO:0003677">
    <property type="term" value="F:DNA binding"/>
    <property type="evidence" value="ECO:0007669"/>
    <property type="project" value="UniProtKB-UniRule"/>
</dbReference>
<dbReference type="SUPFAM" id="SSF56719">
    <property type="entry name" value="Type II DNA topoisomerase"/>
    <property type="match status" value="1"/>
</dbReference>
<dbReference type="PRINTS" id="PR00418">
    <property type="entry name" value="TPI2FAMILY"/>
</dbReference>
<dbReference type="Gene3D" id="3.90.199.10">
    <property type="entry name" value="Topoisomerase II, domain 5"/>
    <property type="match status" value="2"/>
</dbReference>
<dbReference type="EMBL" id="CAQQ02072931">
    <property type="status" value="NOT_ANNOTATED_CDS"/>
    <property type="molecule type" value="Genomic_DNA"/>
</dbReference>
<feature type="compositionally biased region" description="Acidic residues" evidence="16">
    <location>
        <begin position="1009"/>
        <end position="1022"/>
    </location>
</feature>
<keyword evidence="11 14" id="KW-0238">DNA-binding</keyword>
<feature type="compositionally biased region" description="Basic and acidic residues" evidence="16">
    <location>
        <begin position="927"/>
        <end position="949"/>
    </location>
</feature>
<keyword evidence="10" id="KW-0799">Topoisomerase</keyword>
<comment type="cofactor">
    <cofactor evidence="2">
        <name>Mg(2+)</name>
        <dbReference type="ChEBI" id="CHEBI:18420"/>
    </cofactor>
</comment>
<keyword evidence="19" id="KW-1185">Reference proteome</keyword>
<keyword evidence="6" id="KW-0479">Metal-binding</keyword>
<evidence type="ECO:0000256" key="15">
    <source>
        <dbReference type="SAM" id="Coils"/>
    </source>
</evidence>
<keyword evidence="7" id="KW-0547">Nucleotide-binding</keyword>
<keyword evidence="12" id="KW-0413">Isomerase</keyword>
<dbReference type="FunFam" id="3.30.1360.40:FF:000003">
    <property type="entry name" value="DNA topoisomerase 2"/>
    <property type="match status" value="1"/>
</dbReference>
<dbReference type="InterPro" id="IPR013758">
    <property type="entry name" value="Topo_IIA_A/C_ab"/>
</dbReference>
<name>T1GDZ7_MEGSC</name>
<feature type="compositionally biased region" description="Basic and acidic residues" evidence="16">
    <location>
        <begin position="983"/>
        <end position="997"/>
    </location>
</feature>
<dbReference type="PRINTS" id="PR01158">
    <property type="entry name" value="TOPISMRASEII"/>
</dbReference>
<evidence type="ECO:0000256" key="1">
    <source>
        <dbReference type="ARBA" id="ARBA00000185"/>
    </source>
</evidence>
<dbReference type="GO" id="GO:0005524">
    <property type="term" value="F:ATP binding"/>
    <property type="evidence" value="ECO:0007669"/>
    <property type="project" value="UniProtKB-KW"/>
</dbReference>
<dbReference type="PROSITE" id="PS52040">
    <property type="entry name" value="TOPO_IIA"/>
    <property type="match status" value="1"/>
</dbReference>
<reference evidence="19" key="1">
    <citation type="submission" date="2013-02" db="EMBL/GenBank/DDBJ databases">
        <authorList>
            <person name="Hughes D."/>
        </authorList>
    </citation>
    <scope>NUCLEOTIDE SEQUENCE</scope>
    <source>
        <strain>Durham</strain>
        <strain evidence="19">NC isolate 2 -- Noor lab</strain>
    </source>
</reference>
<dbReference type="SMART" id="SM00387">
    <property type="entry name" value="HATPase_c"/>
    <property type="match status" value="1"/>
</dbReference>
<evidence type="ECO:0000256" key="8">
    <source>
        <dbReference type="ARBA" id="ARBA00022840"/>
    </source>
</evidence>
<dbReference type="InterPro" id="IPR013760">
    <property type="entry name" value="Topo_IIA-like_dom_sf"/>
</dbReference>
<evidence type="ECO:0000313" key="19">
    <source>
        <dbReference type="Proteomes" id="UP000015102"/>
    </source>
</evidence>
<feature type="compositionally biased region" description="Basic and acidic residues" evidence="16">
    <location>
        <begin position="966"/>
        <end position="976"/>
    </location>
</feature>
<evidence type="ECO:0000256" key="10">
    <source>
        <dbReference type="ARBA" id="ARBA00023029"/>
    </source>
</evidence>
<dbReference type="EMBL" id="CAQQ02072937">
    <property type="status" value="NOT_ANNOTATED_CDS"/>
    <property type="molecule type" value="Genomic_DNA"/>
</dbReference>
<dbReference type="InterPro" id="IPR031660">
    <property type="entry name" value="TOPRIM_C"/>
</dbReference>
<evidence type="ECO:0000256" key="13">
    <source>
        <dbReference type="ARBA" id="ARBA00031138"/>
    </source>
</evidence>
<dbReference type="EMBL" id="CAQQ02072933">
    <property type="status" value="NOT_ANNOTATED_CDS"/>
    <property type="molecule type" value="Genomic_DNA"/>
</dbReference>
<evidence type="ECO:0000256" key="3">
    <source>
        <dbReference type="ARBA" id="ARBA00011080"/>
    </source>
</evidence>
<reference evidence="18" key="2">
    <citation type="submission" date="2015-06" db="UniProtKB">
        <authorList>
            <consortium name="EnsemblMetazoa"/>
        </authorList>
    </citation>
    <scope>IDENTIFICATION</scope>
</reference>
<evidence type="ECO:0000256" key="5">
    <source>
        <dbReference type="ARBA" id="ARBA00019635"/>
    </source>
</evidence>
<dbReference type="GO" id="GO:0003918">
    <property type="term" value="F:DNA topoisomerase type II (double strand cut, ATP-hydrolyzing) activity"/>
    <property type="evidence" value="ECO:0007669"/>
    <property type="project" value="UniProtKB-EC"/>
</dbReference>
<dbReference type="InterPro" id="IPR050634">
    <property type="entry name" value="DNA_Topoisomerase_II"/>
</dbReference>
<dbReference type="PANTHER" id="PTHR10169">
    <property type="entry name" value="DNA TOPOISOMERASE/GYRASE"/>
    <property type="match status" value="1"/>
</dbReference>
<dbReference type="EMBL" id="CAQQ02072936">
    <property type="status" value="NOT_ANNOTATED_CDS"/>
    <property type="molecule type" value="Genomic_DNA"/>
</dbReference>
<dbReference type="InterPro" id="IPR013759">
    <property type="entry name" value="Topo_IIA_B_C"/>
</dbReference>
<dbReference type="InterPro" id="IPR001154">
    <property type="entry name" value="TopoII_euk"/>
</dbReference>
<dbReference type="Gene3D" id="3.30.565.10">
    <property type="entry name" value="Histidine kinase-like ATPase, C-terminal domain"/>
    <property type="match status" value="1"/>
</dbReference>
<keyword evidence="15" id="KW-0175">Coiled coil</keyword>
<dbReference type="STRING" id="36166.T1GDZ7"/>
<evidence type="ECO:0000256" key="14">
    <source>
        <dbReference type="PROSITE-ProRule" id="PRU01384"/>
    </source>
</evidence>
<dbReference type="Gene3D" id="1.10.268.10">
    <property type="entry name" value="Topoisomerase, domain 3"/>
    <property type="match status" value="1"/>
</dbReference>
<evidence type="ECO:0000256" key="7">
    <source>
        <dbReference type="ARBA" id="ARBA00022741"/>
    </source>
</evidence>
<dbReference type="Pfam" id="PF16898">
    <property type="entry name" value="TOPRIM_C"/>
    <property type="match status" value="1"/>
</dbReference>
<dbReference type="HOGENOM" id="CLU_001935_1_1_1"/>
<dbReference type="Proteomes" id="UP000015102">
    <property type="component" value="Unassembled WGS sequence"/>
</dbReference>
<dbReference type="GO" id="GO:0000819">
    <property type="term" value="P:sister chromatid segregation"/>
    <property type="evidence" value="ECO:0007669"/>
    <property type="project" value="TreeGrafter"/>
</dbReference>
<dbReference type="Gene3D" id="3.40.50.670">
    <property type="match status" value="1"/>
</dbReference>
<dbReference type="SMART" id="SM00434">
    <property type="entry name" value="TOP4c"/>
    <property type="match status" value="1"/>
</dbReference>
<dbReference type="InterPro" id="IPR003594">
    <property type="entry name" value="HATPase_dom"/>
</dbReference>
<feature type="compositionally biased region" description="Basic and acidic residues" evidence="16">
    <location>
        <begin position="1026"/>
        <end position="1038"/>
    </location>
</feature>
<dbReference type="CDD" id="cd16930">
    <property type="entry name" value="HATPase_TopII-like"/>
    <property type="match status" value="1"/>
</dbReference>
<dbReference type="InterPro" id="IPR013757">
    <property type="entry name" value="Topo_IIA_A_a_sf"/>
</dbReference>
<dbReference type="SMART" id="SM00433">
    <property type="entry name" value="TOP2c"/>
    <property type="match status" value="1"/>
</dbReference>
<dbReference type="EMBL" id="CAQQ02072935">
    <property type="status" value="NOT_ANNOTATED_CDS"/>
    <property type="molecule type" value="Genomic_DNA"/>
</dbReference>
<keyword evidence="9" id="KW-0460">Magnesium</keyword>
<feature type="region of interest" description="Disordered" evidence="16">
    <location>
        <begin position="927"/>
        <end position="1076"/>
    </location>
</feature>
<evidence type="ECO:0000313" key="18">
    <source>
        <dbReference type="EnsemblMetazoa" id="MESCA001552-PA"/>
    </source>
</evidence>
<keyword evidence="8" id="KW-0067">ATP-binding</keyword>
<dbReference type="EMBL" id="CAQQ02072932">
    <property type="status" value="NOT_ANNOTATED_CDS"/>
    <property type="molecule type" value="Genomic_DNA"/>
</dbReference>
<sequence length="1076" mass="123332">MENGSKAGGSKAIEKMYQKKSQLEHILLRPDTYIGSVEKHSESMWVWSNSEKKMMKRDITYVPGLYKIFDEILVNAADNKQRDKSMSTIKIDIDKEKNVISIWNNGEGIPVVMHKEEKMYVPTMIFGHLLTSSNYDDNEEKVTGGRNGYGAKLCNIFSTSFTVETSSRSYKKQFKQVWGSNMSKTSDPKIKDASSSDFTKITFSPDLSKFKMTELDDDIIDLMSRRAFDIAASTRGVSVFLNGTKLPIKNFKDYVDLYIKDRNDDSGNPLKIVYENYYKGLGTSTSAEAKEYFQDMDRHKIKFLYNGQDDDNNIEMAFSKKCIDQRKAWLTNHMDECKRRKNLGLAEKYLYKKDTKEINFSDFINLELVLFSNADNVRSIPCLIDGLKPGQRKVLYTCFKRNDKREVKVAQLAGSVAEMSAYHHGEVSLCGTIVNLAQNFVGSNNINLLRPEGQFDDAILNYEYDDNKKVEPTFYVPIIPMILVNGAEGIGTGWSTKIPNFNPRDIVENIRRLIVGEEPKPLHPFYKNFNGSIDFVSEHRYVTNGNIAILPNNRIEITELPIGTWTQNYKENVLEVLLNGNEKDKNKTTILSDYKEYHTDTTVRFVCTFNSGEFEKIYAEEGGFHRVFKLTSSMSTAQMHCFDNNNCLRRFDSANIILKEFFDVRMEYYVKRKEYLEGMLQAQADKLSDQARFILEKCNKTLVVENKQRKTMIDELIKRGYKPDPLKEWQRKIKVDEGEEVSENEEEEVVGASSIKKEKKKDLDPEAAFKKLTDVKKFDYCSKKEKKKDLDPEAAFKKLTDVKKFDYLLGMSMWMLTEERKNELLKQRDAKLLELKILKDKTTKDLYTEDLDEFMKALDDVEEKERLEESGQKKATAAAKKAMAKKAIKKRTSTADGSELTPDPKGVKVEFKVTGELIKKMEKAVHLAANKGEKKEKKEKKEKAEKEGGAEGDEFDNLVAGKKPAIKKEKKEPTEKKPRKKKEVSDGMKQSKLDFSKGKKKVNYSFNDESNEESDGELEMYDNDAVMEKSIKMGRLSEDDNDGDSGSASENSPVKKPAAKRVRKKVSSDSSEEEYT</sequence>
<evidence type="ECO:0000256" key="6">
    <source>
        <dbReference type="ARBA" id="ARBA00022723"/>
    </source>
</evidence>
<dbReference type="EC" id="5.6.2.2" evidence="4"/>
<organism evidence="18 19">
    <name type="scientific">Megaselia scalaris</name>
    <name type="common">Humpbacked fly</name>
    <name type="synonym">Phora scalaris</name>
    <dbReference type="NCBI Taxonomy" id="36166"/>
    <lineage>
        <taxon>Eukaryota</taxon>
        <taxon>Metazoa</taxon>
        <taxon>Ecdysozoa</taxon>
        <taxon>Arthropoda</taxon>
        <taxon>Hexapoda</taxon>
        <taxon>Insecta</taxon>
        <taxon>Pterygota</taxon>
        <taxon>Neoptera</taxon>
        <taxon>Endopterygota</taxon>
        <taxon>Diptera</taxon>
        <taxon>Brachycera</taxon>
        <taxon>Muscomorpha</taxon>
        <taxon>Platypezoidea</taxon>
        <taxon>Phoridae</taxon>
        <taxon>Megaseliini</taxon>
        <taxon>Megaselia</taxon>
    </lineage>
</organism>
<dbReference type="AlphaFoldDB" id="T1GDZ7"/>
<evidence type="ECO:0000256" key="11">
    <source>
        <dbReference type="ARBA" id="ARBA00023125"/>
    </source>
</evidence>
<feature type="coiled-coil region" evidence="15">
    <location>
        <begin position="821"/>
        <end position="864"/>
    </location>
</feature>
<dbReference type="Pfam" id="PF00521">
    <property type="entry name" value="DNA_topoisoIV"/>
    <property type="match status" value="1"/>
</dbReference>